<dbReference type="PROSITE" id="PS01307">
    <property type="entry name" value="MOTA"/>
    <property type="match status" value="1"/>
</dbReference>
<organism evidence="11 12">
    <name type="scientific">Marinomonas spartinae</name>
    <dbReference type="NCBI Taxonomy" id="1792290"/>
    <lineage>
        <taxon>Bacteria</taxon>
        <taxon>Pseudomonadati</taxon>
        <taxon>Pseudomonadota</taxon>
        <taxon>Gammaproteobacteria</taxon>
        <taxon>Oceanospirillales</taxon>
        <taxon>Oceanospirillaceae</taxon>
        <taxon>Marinomonas</taxon>
    </lineage>
</organism>
<dbReference type="InterPro" id="IPR000540">
    <property type="entry name" value="Flag_MotA_CS"/>
</dbReference>
<feature type="transmembrane region" description="Helical" evidence="9">
    <location>
        <begin position="147"/>
        <end position="167"/>
    </location>
</feature>
<keyword evidence="3" id="KW-0813">Transport</keyword>
<accession>A0A1A8TS22</accession>
<keyword evidence="4" id="KW-1003">Cell membrane</keyword>
<dbReference type="AlphaFoldDB" id="A0A1A8TS22"/>
<proteinExistence type="inferred from homology"/>
<feature type="transmembrane region" description="Helical" evidence="9">
    <location>
        <begin position="179"/>
        <end position="198"/>
    </location>
</feature>
<dbReference type="STRING" id="1792290.MSP8886_04106"/>
<evidence type="ECO:0000313" key="11">
    <source>
        <dbReference type="EMBL" id="SBS37425.1"/>
    </source>
</evidence>
<evidence type="ECO:0000256" key="2">
    <source>
        <dbReference type="ARBA" id="ARBA00008038"/>
    </source>
</evidence>
<keyword evidence="8 9" id="KW-0472">Membrane</keyword>
<evidence type="ECO:0000256" key="1">
    <source>
        <dbReference type="ARBA" id="ARBA00004651"/>
    </source>
</evidence>
<evidence type="ECO:0000256" key="3">
    <source>
        <dbReference type="ARBA" id="ARBA00022448"/>
    </source>
</evidence>
<reference evidence="11 12" key="1">
    <citation type="submission" date="2016-06" db="EMBL/GenBank/DDBJ databases">
        <authorList>
            <person name="Kjaerup R.B."/>
            <person name="Dalgaard T.S."/>
            <person name="Juul-Madsen H.R."/>
        </authorList>
    </citation>
    <scope>NUCLEOTIDE SEQUENCE [LARGE SCALE GENOMIC DNA]</scope>
    <source>
        <strain evidence="11 12">CECT 8886</strain>
    </source>
</reference>
<dbReference type="PANTHER" id="PTHR30433">
    <property type="entry name" value="CHEMOTAXIS PROTEIN MOTA"/>
    <property type="match status" value="1"/>
</dbReference>
<dbReference type="PANTHER" id="PTHR30433:SF2">
    <property type="entry name" value="MOTILITY PROTEIN A"/>
    <property type="match status" value="1"/>
</dbReference>
<evidence type="ECO:0000256" key="5">
    <source>
        <dbReference type="ARBA" id="ARBA00022692"/>
    </source>
</evidence>
<evidence type="ECO:0000259" key="10">
    <source>
        <dbReference type="Pfam" id="PF01618"/>
    </source>
</evidence>
<sequence>MDFTSFVGIISGLALIVSAILYGSSDISIFVNVPGIMIVIGGTIAATLFTFQFKDTMAAFRAAAIVFTQDKQNPQQMIATMLQLTRVARREGLMALSREKADSPFLQRALNMASDASDEDYIRHTLQADIDSLKMRHYVVQDVFKKMGMYAPAFGMLGTLIGLIQMLSQLNNPEAIGPAMAVALLTTFYGSILSTVIFQPIAGKLKARTILEIQTLEIIRDGTIAMMGSNNYLAVYERLSSYVPAHQRKPVGLRD</sequence>
<feature type="domain" description="MotA/TolQ/ExbB proton channel" evidence="10">
    <location>
        <begin position="99"/>
        <end position="217"/>
    </location>
</feature>
<dbReference type="InterPro" id="IPR047055">
    <property type="entry name" value="MotA-like"/>
</dbReference>
<dbReference type="GO" id="GO:0071978">
    <property type="term" value="P:bacterial-type flagellum-dependent swarming motility"/>
    <property type="evidence" value="ECO:0007669"/>
    <property type="project" value="InterPro"/>
</dbReference>
<evidence type="ECO:0000256" key="6">
    <source>
        <dbReference type="ARBA" id="ARBA00022779"/>
    </source>
</evidence>
<dbReference type="GO" id="GO:0006935">
    <property type="term" value="P:chemotaxis"/>
    <property type="evidence" value="ECO:0007669"/>
    <property type="project" value="InterPro"/>
</dbReference>
<evidence type="ECO:0000256" key="8">
    <source>
        <dbReference type="ARBA" id="ARBA00023136"/>
    </source>
</evidence>
<comment type="subcellular location">
    <subcellularLocation>
        <location evidence="1">Cell membrane</location>
        <topology evidence="1">Multi-pass membrane protein</topology>
    </subcellularLocation>
</comment>
<dbReference type="EMBL" id="FLOB01000018">
    <property type="protein sequence ID" value="SBS37425.1"/>
    <property type="molecule type" value="Genomic_DNA"/>
</dbReference>
<dbReference type="Proteomes" id="UP000092544">
    <property type="component" value="Unassembled WGS sequence"/>
</dbReference>
<keyword evidence="6" id="KW-0283">Flagellar rotation</keyword>
<comment type="similarity">
    <text evidence="2">Belongs to the MotA family.</text>
</comment>
<dbReference type="Pfam" id="PF01618">
    <property type="entry name" value="MotA_ExbB"/>
    <property type="match status" value="1"/>
</dbReference>
<dbReference type="RefSeq" id="WP_067020414.1">
    <property type="nucleotide sequence ID" value="NZ_FLOB01000018.1"/>
</dbReference>
<evidence type="ECO:0000313" key="12">
    <source>
        <dbReference type="Proteomes" id="UP000092544"/>
    </source>
</evidence>
<name>A0A1A8TS22_9GAMM</name>
<evidence type="ECO:0000256" key="7">
    <source>
        <dbReference type="ARBA" id="ARBA00022989"/>
    </source>
</evidence>
<keyword evidence="12" id="KW-1185">Reference proteome</keyword>
<dbReference type="GO" id="GO:0005886">
    <property type="term" value="C:plasma membrane"/>
    <property type="evidence" value="ECO:0007669"/>
    <property type="project" value="UniProtKB-SubCell"/>
</dbReference>
<dbReference type="InterPro" id="IPR002898">
    <property type="entry name" value="MotA_ExbB_proton_chnl"/>
</dbReference>
<gene>
    <name evidence="11" type="primary">pomA_3</name>
    <name evidence="11" type="ORF">MSP8886_04106</name>
</gene>
<keyword evidence="7 9" id="KW-1133">Transmembrane helix</keyword>
<evidence type="ECO:0000256" key="4">
    <source>
        <dbReference type="ARBA" id="ARBA00022475"/>
    </source>
</evidence>
<dbReference type="OrthoDB" id="9806929at2"/>
<protein>
    <submittedName>
        <fullName evidence="11">Chemotaxis protein PomA</fullName>
    </submittedName>
</protein>
<evidence type="ECO:0000256" key="9">
    <source>
        <dbReference type="SAM" id="Phobius"/>
    </source>
</evidence>
<keyword evidence="5 9" id="KW-0812">Transmembrane</keyword>
<feature type="transmembrane region" description="Helical" evidence="9">
    <location>
        <begin position="29"/>
        <end position="51"/>
    </location>
</feature>